<evidence type="ECO:0000313" key="3">
    <source>
        <dbReference type="Proteomes" id="UP000595460"/>
    </source>
</evidence>
<dbReference type="InterPro" id="IPR018667">
    <property type="entry name" value="DUF2126"/>
</dbReference>
<accession>A0ABX7C270</accession>
<organism evidence="2 3">
    <name type="scientific">Devosia oryziradicis</name>
    <dbReference type="NCBI Taxonomy" id="2801335"/>
    <lineage>
        <taxon>Bacteria</taxon>
        <taxon>Pseudomonadati</taxon>
        <taxon>Pseudomonadota</taxon>
        <taxon>Alphaproteobacteria</taxon>
        <taxon>Hyphomicrobiales</taxon>
        <taxon>Devosiaceae</taxon>
        <taxon>Devosia</taxon>
    </lineage>
</organism>
<dbReference type="Gene3D" id="3.10.620.30">
    <property type="match status" value="1"/>
</dbReference>
<sequence length="1112" mass="124581">MSIKAAVYHLTHYKYDRPVILQPQIIRLQPAPHSKTKVLSYSLKVSPELHFVNVQQDPYGNFLTRFVFPEPVTELKIEVDLVADMTVYNPFDFFVEESAEIWPFQYPEDIRDDLSIYMQPEPAGPLLQQFLAGIDKSPQNTVNFVTGLNASIQKHIAYIVRMETGVWTPEETLGNARGSCRDSSWLLVQALRNLGFAARFVSGYLIQLKPDLVSLDGPAGTDHDFTDLHAWCEVYLPGAGWVGLDPTSGLLTGESHVPLAATPHYRNAAPISGFASYAEVDFAFDMRVTRVAEHPRITKPFSDESWNELDALGKQVDKILADNDVRLTMGGEPTFVSIDDFESDEWNTGAVGPTKRRLADDLIRRLRDRFAPNGMLHYGQGKWYPGETLPRWTFSLYWRLDGKPVWTDESLIAREGIKTSATHEHAARFLAAFAHNLGLTGETIAEAYEDPGEWLLKEARLPDNVDPANSELADPEARSRIARVFERGLNNPTGYVLPVQRWNAVASSPWLTEKWKTRRGKLFLAPGDSPAGYRLPLASLKHLSPTSYPHVVPQDPGAPRGDLPDPAEILARPKADPRAQLAADFTAATEQQERVEQQISEIEGQVRTAVTAEIRDHRLCVFLPPVEKLEDYLELVAATEAAAREIGQPVHLEGYAPPHDPRLNVIRVAPDPGVIEVNIHPASSWDDCVATTSAIYEEARQSRLGADKFMIDGRHTGTGGGNHVVVGGATPHDSPFLRRPDLLKSLVLHWQRHPAMSYLFSGLFIGPTSQAPRFDEARHDSLYELEIAMAQVPHPASGEPAPPPWLVDRLFRNLLVDVTGNTHRSEICIDKLYSPDGPTGRLGLVEFRGFEMPPNARMSLAQQVLIRALIARYWTDPADGSFARWGTTLHDRLMLPHYVWQDFLDVLADLDRHGFRLDPAWFAAQLEFRFPFCGEVEYEGVHLELRQALEPWHVMGEQGAIGGTVRFVDSSVERLQVKLEGLNPERYAVTCNQRPVPLRPTDTKGTSVAGVRYKAWQPASGLHPVLPVNTPLVFDIYDTWTQRPVGGCVYHVAHPGGRSYDTFPVNGNEAEARRLARFIPQNYTAGGYELRSEKPADEFPLTLDLRRPPRFW</sequence>
<dbReference type="SMART" id="SM00460">
    <property type="entry name" value="TGc"/>
    <property type="match status" value="1"/>
</dbReference>
<dbReference type="InterPro" id="IPR038765">
    <property type="entry name" value="Papain-like_cys_pep_sf"/>
</dbReference>
<dbReference type="Pfam" id="PF09899">
    <property type="entry name" value="DUF2126"/>
    <property type="match status" value="1"/>
</dbReference>
<evidence type="ECO:0000313" key="2">
    <source>
        <dbReference type="EMBL" id="QQR37364.1"/>
    </source>
</evidence>
<dbReference type="Pfam" id="PF08379">
    <property type="entry name" value="Bact_transglu_N"/>
    <property type="match status" value="1"/>
</dbReference>
<gene>
    <name evidence="2" type="ORF">JI749_07075</name>
</gene>
<feature type="domain" description="Transglutaminase-like" evidence="1">
    <location>
        <begin position="172"/>
        <end position="248"/>
    </location>
</feature>
<dbReference type="RefSeq" id="WP_201661447.1">
    <property type="nucleotide sequence ID" value="NZ_CP068047.1"/>
</dbReference>
<dbReference type="InterPro" id="IPR013589">
    <property type="entry name" value="Bac_transglu_N"/>
</dbReference>
<evidence type="ECO:0000259" key="1">
    <source>
        <dbReference type="SMART" id="SM00460"/>
    </source>
</evidence>
<dbReference type="InterPro" id="IPR002931">
    <property type="entry name" value="Transglutaminase-like"/>
</dbReference>
<dbReference type="PANTHER" id="PTHR33490">
    <property type="entry name" value="BLR5614 PROTEIN-RELATED"/>
    <property type="match status" value="1"/>
</dbReference>
<reference evidence="2 3" key="1">
    <citation type="submission" date="2021-01" db="EMBL/GenBank/DDBJ databases">
        <title>Genome seq and assembly of Devosia sp. G19.</title>
        <authorList>
            <person name="Chhetri G."/>
        </authorList>
    </citation>
    <scope>NUCLEOTIDE SEQUENCE [LARGE SCALE GENOMIC DNA]</scope>
    <source>
        <strain evidence="2 3">G19</strain>
    </source>
</reference>
<dbReference type="Proteomes" id="UP000595460">
    <property type="component" value="Chromosome"/>
</dbReference>
<dbReference type="Pfam" id="PF01841">
    <property type="entry name" value="Transglut_core"/>
    <property type="match status" value="1"/>
</dbReference>
<dbReference type="PANTHER" id="PTHR33490:SF1">
    <property type="entry name" value="SLL1233 PROTEIN"/>
    <property type="match status" value="1"/>
</dbReference>
<protein>
    <submittedName>
        <fullName evidence="2">Transglutaminase family protein</fullName>
    </submittedName>
</protein>
<dbReference type="EMBL" id="CP068047">
    <property type="protein sequence ID" value="QQR37364.1"/>
    <property type="molecule type" value="Genomic_DNA"/>
</dbReference>
<dbReference type="SUPFAM" id="SSF54001">
    <property type="entry name" value="Cysteine proteinases"/>
    <property type="match status" value="1"/>
</dbReference>
<keyword evidence="3" id="KW-1185">Reference proteome</keyword>
<name>A0ABX7C270_9HYPH</name>
<proteinExistence type="predicted"/>